<evidence type="ECO:0000259" key="3">
    <source>
        <dbReference type="Pfam" id="PF02608"/>
    </source>
</evidence>
<dbReference type="InterPro" id="IPR003760">
    <property type="entry name" value="PnrA-like"/>
</dbReference>
<dbReference type="CDD" id="cd19963">
    <property type="entry name" value="PBP1_BMP-like"/>
    <property type="match status" value="1"/>
</dbReference>
<evidence type="ECO:0000313" key="4">
    <source>
        <dbReference type="EMBL" id="GLK66771.1"/>
    </source>
</evidence>
<keyword evidence="1 2" id="KW-0732">Signal</keyword>
<feature type="domain" description="ABC transporter substrate-binding protein PnrA-like" evidence="3">
    <location>
        <begin position="32"/>
        <end position="311"/>
    </location>
</feature>
<dbReference type="EMBL" id="BSFI01000002">
    <property type="protein sequence ID" value="GLK66771.1"/>
    <property type="molecule type" value="Genomic_DNA"/>
</dbReference>
<dbReference type="Proteomes" id="UP001143372">
    <property type="component" value="Unassembled WGS sequence"/>
</dbReference>
<sequence>MNRVSRLFAGLGAALALGLAASGAVRADDPLKVAFVYTGPVGDHGWSYQHNVGRQAVEKAFGDKVKTTYVENVSDGPDAERVIEQLAAGGAKLIFTTSFGFMNPTLKVAKRHPEVKFEHATGFKRADNLATYNARFYEGRYVAGVVAAKMSKSGTIGYIASFPIPEVVMGVNAAYLGAKTVNPNIKIKIIWVSSWFDPGKEADAAKALINQGADVLMQHTDSPAAMKLAEERGVYAIGQSSDMADFGPRAQLTSVEDHWDEYYIARVKAVMDGTWTSTDTWGGLKDGMVVLAPYGKAVPEDVARLADETKQAIVDGRLKPFTGPLNKQDGSVWLKQGESAPDKDLLSMNFYVEGVEGGLPK</sequence>
<dbReference type="AlphaFoldDB" id="A0A9W6IYZ8"/>
<evidence type="ECO:0000313" key="5">
    <source>
        <dbReference type="Proteomes" id="UP001143372"/>
    </source>
</evidence>
<reference evidence="4" key="2">
    <citation type="submission" date="2023-01" db="EMBL/GenBank/DDBJ databases">
        <authorList>
            <person name="Sun Q."/>
            <person name="Evtushenko L."/>
        </authorList>
    </citation>
    <scope>NUCLEOTIDE SEQUENCE</scope>
    <source>
        <strain evidence="4">VKM B-2347</strain>
    </source>
</reference>
<feature type="signal peptide" evidence="2">
    <location>
        <begin position="1"/>
        <end position="27"/>
    </location>
</feature>
<proteinExistence type="predicted"/>
<accession>A0A9W6IYZ8</accession>
<dbReference type="RefSeq" id="WP_271167031.1">
    <property type="nucleotide sequence ID" value="NZ_BSFI01000002.1"/>
</dbReference>
<comment type="caution">
    <text evidence="4">The sequence shown here is derived from an EMBL/GenBank/DDBJ whole genome shotgun (WGS) entry which is preliminary data.</text>
</comment>
<reference evidence="4" key="1">
    <citation type="journal article" date="2014" name="Int. J. Syst. Evol. Microbiol.">
        <title>Complete genome sequence of Corynebacterium casei LMG S-19264T (=DSM 44701T), isolated from a smear-ripened cheese.</title>
        <authorList>
            <consortium name="US DOE Joint Genome Institute (JGI-PGF)"/>
            <person name="Walter F."/>
            <person name="Albersmeier A."/>
            <person name="Kalinowski J."/>
            <person name="Ruckert C."/>
        </authorList>
    </citation>
    <scope>NUCLEOTIDE SEQUENCE</scope>
    <source>
        <strain evidence="4">VKM B-2347</strain>
    </source>
</reference>
<protein>
    <submittedName>
        <fullName evidence="4">BMP family ABC transporter substrate-binding protein</fullName>
    </submittedName>
</protein>
<dbReference type="Pfam" id="PF02608">
    <property type="entry name" value="Bmp"/>
    <property type="match status" value="1"/>
</dbReference>
<organism evidence="4 5">
    <name type="scientific">Hansschlegelia plantiphila</name>
    <dbReference type="NCBI Taxonomy" id="374655"/>
    <lineage>
        <taxon>Bacteria</taxon>
        <taxon>Pseudomonadati</taxon>
        <taxon>Pseudomonadota</taxon>
        <taxon>Alphaproteobacteria</taxon>
        <taxon>Hyphomicrobiales</taxon>
        <taxon>Methylopilaceae</taxon>
        <taxon>Hansschlegelia</taxon>
    </lineage>
</organism>
<dbReference type="PANTHER" id="PTHR43208">
    <property type="entry name" value="ABC TRANSPORTER SUBSTRATE-BINDING PROTEIN"/>
    <property type="match status" value="1"/>
</dbReference>
<name>A0A9W6IYZ8_9HYPH</name>
<dbReference type="GO" id="GO:0005886">
    <property type="term" value="C:plasma membrane"/>
    <property type="evidence" value="ECO:0007669"/>
    <property type="project" value="InterPro"/>
</dbReference>
<keyword evidence="5" id="KW-1185">Reference proteome</keyword>
<dbReference type="Gene3D" id="3.40.50.2300">
    <property type="match status" value="2"/>
</dbReference>
<gene>
    <name evidence="4" type="ORF">GCM10008179_04090</name>
</gene>
<dbReference type="PANTHER" id="PTHR43208:SF1">
    <property type="entry name" value="ABC TRANSPORTER SUBSTRATE-BINDING PROTEIN"/>
    <property type="match status" value="1"/>
</dbReference>
<dbReference type="SUPFAM" id="SSF53822">
    <property type="entry name" value="Periplasmic binding protein-like I"/>
    <property type="match status" value="1"/>
</dbReference>
<evidence type="ECO:0000256" key="1">
    <source>
        <dbReference type="ARBA" id="ARBA00022729"/>
    </source>
</evidence>
<evidence type="ECO:0000256" key="2">
    <source>
        <dbReference type="SAM" id="SignalP"/>
    </source>
</evidence>
<feature type="chain" id="PRO_5040922536" evidence="2">
    <location>
        <begin position="28"/>
        <end position="361"/>
    </location>
</feature>
<dbReference type="InterPro" id="IPR028082">
    <property type="entry name" value="Peripla_BP_I"/>
</dbReference>
<dbReference type="InterPro" id="IPR052910">
    <property type="entry name" value="ABC-Purine-Binding"/>
</dbReference>